<evidence type="ECO:0000256" key="2">
    <source>
        <dbReference type="ARBA" id="ARBA00007929"/>
    </source>
</evidence>
<evidence type="ECO:0000256" key="15">
    <source>
        <dbReference type="ARBA" id="ARBA00065181"/>
    </source>
</evidence>
<dbReference type="PANTHER" id="PTHR45743">
    <property type="entry name" value="POTASSIUM CHANNEL AKT1"/>
    <property type="match status" value="1"/>
</dbReference>
<dbReference type="KEGG" id="mnt:21409781"/>
<organism evidence="21 22">
    <name type="scientific">Morus notabilis</name>
    <dbReference type="NCBI Taxonomy" id="981085"/>
    <lineage>
        <taxon>Eukaryota</taxon>
        <taxon>Viridiplantae</taxon>
        <taxon>Streptophyta</taxon>
        <taxon>Embryophyta</taxon>
        <taxon>Tracheophyta</taxon>
        <taxon>Spermatophyta</taxon>
        <taxon>Magnoliopsida</taxon>
        <taxon>eudicotyledons</taxon>
        <taxon>Gunneridae</taxon>
        <taxon>Pentapetalae</taxon>
        <taxon>rosids</taxon>
        <taxon>fabids</taxon>
        <taxon>Rosales</taxon>
        <taxon>Moraceae</taxon>
        <taxon>Moreae</taxon>
        <taxon>Morus</taxon>
    </lineage>
</organism>
<dbReference type="CDD" id="cd00038">
    <property type="entry name" value="CAP_ED"/>
    <property type="match status" value="1"/>
</dbReference>
<dbReference type="Gene3D" id="1.10.287.630">
    <property type="entry name" value="Helix hairpin bin"/>
    <property type="match status" value="1"/>
</dbReference>
<dbReference type="Pfam" id="PF11834">
    <property type="entry name" value="KHA"/>
    <property type="match status" value="1"/>
</dbReference>
<feature type="repeat" description="ANK" evidence="16">
    <location>
        <begin position="636"/>
        <end position="668"/>
    </location>
</feature>
<keyword evidence="8 17" id="KW-0851">Voltage-gated channel</keyword>
<evidence type="ECO:0000256" key="1">
    <source>
        <dbReference type="ARBA" id="ARBA00004141"/>
    </source>
</evidence>
<dbReference type="InterPro" id="IPR045319">
    <property type="entry name" value="KAT/AKT"/>
</dbReference>
<feature type="transmembrane region" description="Helical" evidence="17">
    <location>
        <begin position="142"/>
        <end position="160"/>
    </location>
</feature>
<dbReference type="Gene3D" id="1.25.40.20">
    <property type="entry name" value="Ankyrin repeat-containing domain"/>
    <property type="match status" value="2"/>
</dbReference>
<comment type="subunit">
    <text evidence="15">The potassium channel is probably composed of a homo- or heterotetrameric complex of pore-forming subunits.</text>
</comment>
<dbReference type="Pfam" id="PF12796">
    <property type="entry name" value="Ank_2"/>
    <property type="match status" value="2"/>
</dbReference>
<dbReference type="SUPFAM" id="SSF48403">
    <property type="entry name" value="Ankyrin repeat"/>
    <property type="match status" value="1"/>
</dbReference>
<dbReference type="SUPFAM" id="SSF81324">
    <property type="entry name" value="Voltage-gated potassium channels"/>
    <property type="match status" value="1"/>
</dbReference>
<keyword evidence="3 17" id="KW-0813">Transport</keyword>
<dbReference type="InterPro" id="IPR014710">
    <property type="entry name" value="RmlC-like_jellyroll"/>
</dbReference>
<keyword evidence="14 17" id="KW-0407">Ion channel</keyword>
<dbReference type="InterPro" id="IPR003938">
    <property type="entry name" value="K_chnl_volt-dep_EAG/ELK/ERG"/>
</dbReference>
<feature type="domain" description="Cyclic nucleotide-binding" evidence="19">
    <location>
        <begin position="426"/>
        <end position="546"/>
    </location>
</feature>
<dbReference type="GO" id="GO:0015271">
    <property type="term" value="F:outward rectifier potassium channel activity"/>
    <property type="evidence" value="ECO:0007669"/>
    <property type="project" value="UniProtKB-ARBA"/>
</dbReference>
<feature type="repeat" description="ANK" evidence="16">
    <location>
        <begin position="603"/>
        <end position="635"/>
    </location>
</feature>
<evidence type="ECO:0000313" key="22">
    <source>
        <dbReference type="Proteomes" id="UP000030645"/>
    </source>
</evidence>
<keyword evidence="9 17" id="KW-0630">Potassium</keyword>
<dbReference type="OrthoDB" id="426293at2759"/>
<dbReference type="Pfam" id="PF00027">
    <property type="entry name" value="cNMP_binding"/>
    <property type="match status" value="1"/>
</dbReference>
<evidence type="ECO:0000256" key="6">
    <source>
        <dbReference type="ARBA" id="ARBA00022737"/>
    </source>
</evidence>
<evidence type="ECO:0000256" key="18">
    <source>
        <dbReference type="SAM" id="MobiDB-lite"/>
    </source>
</evidence>
<dbReference type="AlphaFoldDB" id="W9S152"/>
<dbReference type="PROSITE" id="PS50297">
    <property type="entry name" value="ANK_REP_REGION"/>
    <property type="match status" value="3"/>
</dbReference>
<proteinExistence type="inferred from homology"/>
<comment type="function">
    <text evidence="17">Potassium channel.</text>
</comment>
<feature type="transmembrane region" description="Helical" evidence="17">
    <location>
        <begin position="300"/>
        <end position="320"/>
    </location>
</feature>
<dbReference type="PROSITE" id="PS51490">
    <property type="entry name" value="KHA"/>
    <property type="match status" value="1"/>
</dbReference>
<dbReference type="InterPro" id="IPR000595">
    <property type="entry name" value="cNMP-bd_dom"/>
</dbReference>
<dbReference type="FunFam" id="1.25.40.20:FF:000563">
    <property type="entry name" value="Gated outwardly-rectifying K+ channel"/>
    <property type="match status" value="1"/>
</dbReference>
<dbReference type="Gene3D" id="2.60.120.10">
    <property type="entry name" value="Jelly Rolls"/>
    <property type="match status" value="1"/>
</dbReference>
<dbReference type="SMART" id="SM00248">
    <property type="entry name" value="ANK"/>
    <property type="match status" value="5"/>
</dbReference>
<dbReference type="Pfam" id="PF00520">
    <property type="entry name" value="Ion_trans"/>
    <property type="match status" value="1"/>
</dbReference>
<feature type="transmembrane region" description="Helical" evidence="17">
    <location>
        <begin position="111"/>
        <end position="130"/>
    </location>
</feature>
<dbReference type="SUPFAM" id="SSF51206">
    <property type="entry name" value="cAMP-binding domain-like"/>
    <property type="match status" value="1"/>
</dbReference>
<keyword evidence="6" id="KW-0677">Repeat</keyword>
<keyword evidence="22" id="KW-1185">Reference proteome</keyword>
<evidence type="ECO:0000256" key="14">
    <source>
        <dbReference type="ARBA" id="ARBA00023303"/>
    </source>
</evidence>
<dbReference type="InterPro" id="IPR002110">
    <property type="entry name" value="Ankyrin_rpt"/>
</dbReference>
<sequence length="858" mass="97380">MLSLSVAGGRAVSEINHHRRRRHDGEGGEENDMSSSSSSSEGEEEYELQDIRDRIKSSRGSRFNLIENELGLASTIRSKFSRGNVINGIKDLSKDLVIYPDNKWYRVWQKFILIWAVYSSFFTPLEFGFFRGLNEDLFVLDIVGQIAFLVDIVLQFFVAYRDSQTYRMVCKRNPIALRYLKSHFVIDLLGCLPWDIIYKTCGRKEAVRYLLWIRLSRVRKVTAFFQNLEKDIRINYLFTRIVKLIVVELYCTHTAACIFYYLATTLPASKEGYTWIGSLKLGDYSYSHFREIDLWKRYMTSLYFAIVTMATVGYGDIHAVNLREMIFIMIYVSFDMILGAYLIGNMTALIVKGSKTEKFRDKMTDLIKYMNRNRLGRDIRNQIKGHVRLQYESSYTDAAVLQDIPISIRAKISQTLYLPSIENVCLFKGCSAEFINQIVIKVHEEFFLPGEVIMEQGNVVDQLYFVCQGALEEVGIGEDGSEETISSLQPKSSFGIISILCNIPQPYTVRVCELCRLLRIDKQSFTNILDIYFHDGRKILNNLLEGKESNIRVKQLESDITFHIGKQEAELALKVNSAAYHGDLYQLKGLIRAGADPNKTDYDGRSPLHLAASRGYEDITLFLIQEGVDVNTKDSFGNTPLLEALKNGHDRVSSLLVKEGASLKIDNAGSFLCTAVSRGDSDFLKRILANGIDPNSKDYDHRTPLHIAASEGLYLMAKLLLEAGASVFSKDRWGNTPLDEGRMCGNKNLIKLLEDAKAAQLLDFPYHAGDKEKAHQKKCTVFPFHPWDPKEDRRPGIVLWVPNTIEDLIKKAADQLEISSVSCILSEDAGKILDVDLINDGQKLYLVGETHSKQSVGE</sequence>
<dbReference type="InterPro" id="IPR005821">
    <property type="entry name" value="Ion_trans_dom"/>
</dbReference>
<dbReference type="FunFam" id="2.60.120.10:FF:000074">
    <property type="entry name" value="Potassium channel KAT2"/>
    <property type="match status" value="1"/>
</dbReference>
<evidence type="ECO:0000256" key="17">
    <source>
        <dbReference type="RuleBase" id="RU369015"/>
    </source>
</evidence>
<feature type="repeat" description="ANK" evidence="16">
    <location>
        <begin position="700"/>
        <end position="732"/>
    </location>
</feature>
<dbReference type="SMART" id="SM00100">
    <property type="entry name" value="cNMP"/>
    <property type="match status" value="1"/>
</dbReference>
<dbReference type="PRINTS" id="PR01463">
    <property type="entry name" value="EAGCHANLFMLY"/>
</dbReference>
<dbReference type="FunFam" id="1.10.287.70:FF:000139">
    <property type="entry name" value="Potassium channel SKOR"/>
    <property type="match status" value="1"/>
</dbReference>
<evidence type="ECO:0000256" key="11">
    <source>
        <dbReference type="ARBA" id="ARBA00023043"/>
    </source>
</evidence>
<feature type="domain" description="KHA" evidence="20">
    <location>
        <begin position="778"/>
        <end position="858"/>
    </location>
</feature>
<evidence type="ECO:0000256" key="4">
    <source>
        <dbReference type="ARBA" id="ARBA00022538"/>
    </source>
</evidence>
<evidence type="ECO:0000256" key="8">
    <source>
        <dbReference type="ARBA" id="ARBA00022882"/>
    </source>
</evidence>
<dbReference type="STRING" id="981085.W9S152"/>
<evidence type="ECO:0000256" key="10">
    <source>
        <dbReference type="ARBA" id="ARBA00022989"/>
    </source>
</evidence>
<evidence type="ECO:0000259" key="19">
    <source>
        <dbReference type="PROSITE" id="PS50042"/>
    </source>
</evidence>
<feature type="region of interest" description="Disordered" evidence="18">
    <location>
        <begin position="1"/>
        <end position="45"/>
    </location>
</feature>
<evidence type="ECO:0000256" key="3">
    <source>
        <dbReference type="ARBA" id="ARBA00022448"/>
    </source>
</evidence>
<dbReference type="PROSITE" id="PS50042">
    <property type="entry name" value="CNMP_BINDING_3"/>
    <property type="match status" value="1"/>
</dbReference>
<comment type="caution">
    <text evidence="17">Lacks conserved residue(s) required for the propagation of feature annotation.</text>
</comment>
<comment type="similarity">
    <text evidence="2 17">Belongs to the potassium channel family. Plant (TC 1.A.1.4) subfamily.</text>
</comment>
<protein>
    <recommendedName>
        <fullName evidence="17">Potassium channel</fullName>
    </recommendedName>
</protein>
<dbReference type="PRINTS" id="PR01415">
    <property type="entry name" value="ANKYRIN"/>
</dbReference>
<keyword evidence="13 17" id="KW-0472">Membrane</keyword>
<comment type="subcellular location">
    <subcellularLocation>
        <location evidence="1 17">Membrane</location>
        <topology evidence="1 17">Multi-pass membrane protein</topology>
    </subcellularLocation>
</comment>
<evidence type="ECO:0000256" key="9">
    <source>
        <dbReference type="ARBA" id="ARBA00022958"/>
    </source>
</evidence>
<comment type="domain">
    <text evidence="17">The segment S4 is probably the voltage-sensor and is characterized by a series of positively charged amino acids. The pore-forming region H5 is enclosed by the transmembrane segments S5 and S6 in the Shaker-type (1P/6TM) and contains the GYGD signature motif which seems to be involved in potassium selectivity.</text>
</comment>
<keyword evidence="7 17" id="KW-0631">Potassium channel</keyword>
<dbReference type="Gene3D" id="1.10.287.70">
    <property type="match status" value="1"/>
</dbReference>
<dbReference type="EMBL" id="KE345919">
    <property type="protein sequence ID" value="EXC20599.1"/>
    <property type="molecule type" value="Genomic_DNA"/>
</dbReference>
<evidence type="ECO:0000313" key="21">
    <source>
        <dbReference type="EMBL" id="EXC20599.1"/>
    </source>
</evidence>
<evidence type="ECO:0000256" key="7">
    <source>
        <dbReference type="ARBA" id="ARBA00022826"/>
    </source>
</evidence>
<gene>
    <name evidence="21" type="ORF">L484_027154</name>
</gene>
<dbReference type="GO" id="GO:0034702">
    <property type="term" value="C:monoatomic ion channel complex"/>
    <property type="evidence" value="ECO:0007669"/>
    <property type="project" value="UniProtKB-KW"/>
</dbReference>
<feature type="transmembrane region" description="Helical" evidence="17">
    <location>
        <begin position="326"/>
        <end position="351"/>
    </location>
</feature>
<keyword evidence="4 17" id="KW-0633">Potassium transport</keyword>
<dbReference type="eggNOG" id="KOG0498">
    <property type="taxonomic scope" value="Eukaryota"/>
</dbReference>
<keyword evidence="11 16" id="KW-0040">ANK repeat</keyword>
<comment type="subunit">
    <text evidence="17">The potassium channel is composed of a homo- or heterotetrameric complex of pore-forming subunits.</text>
</comment>
<dbReference type="InterPro" id="IPR036770">
    <property type="entry name" value="Ankyrin_rpt-contain_sf"/>
</dbReference>
<evidence type="ECO:0000256" key="12">
    <source>
        <dbReference type="ARBA" id="ARBA00023065"/>
    </source>
</evidence>
<dbReference type="Proteomes" id="UP000030645">
    <property type="component" value="Unassembled WGS sequence"/>
</dbReference>
<keyword evidence="5 17" id="KW-0812">Transmembrane</keyword>
<dbReference type="PANTHER" id="PTHR45743:SF3">
    <property type="entry name" value="POTASSIUM CHANNEL SKOR"/>
    <property type="match status" value="1"/>
</dbReference>
<reference evidence="22" key="1">
    <citation type="submission" date="2013-01" db="EMBL/GenBank/DDBJ databases">
        <title>Draft Genome Sequence of a Mulberry Tree, Morus notabilis C.K. Schneid.</title>
        <authorList>
            <person name="He N."/>
            <person name="Zhao S."/>
        </authorList>
    </citation>
    <scope>NUCLEOTIDE SEQUENCE</scope>
</reference>
<keyword evidence="10 17" id="KW-1133">Transmembrane helix</keyword>
<evidence type="ECO:0000256" key="5">
    <source>
        <dbReference type="ARBA" id="ARBA00022692"/>
    </source>
</evidence>
<evidence type="ECO:0000256" key="16">
    <source>
        <dbReference type="PROSITE-ProRule" id="PRU00023"/>
    </source>
</evidence>
<evidence type="ECO:0000256" key="13">
    <source>
        <dbReference type="ARBA" id="ARBA00023136"/>
    </source>
</evidence>
<dbReference type="PROSITE" id="PS50088">
    <property type="entry name" value="ANK_REPEAT"/>
    <property type="match status" value="3"/>
</dbReference>
<dbReference type="InterPro" id="IPR021789">
    <property type="entry name" value="KHA_dom"/>
</dbReference>
<comment type="domain">
    <text evidence="17">The KHA domain (rich in hydrophobic and acidic residues) present in the C-terminal part is likely to be important for tetramerization.</text>
</comment>
<name>W9S152_9ROSA</name>
<evidence type="ECO:0000259" key="20">
    <source>
        <dbReference type="PROSITE" id="PS51490"/>
    </source>
</evidence>
<keyword evidence="12 17" id="KW-0406">Ion transport</keyword>
<accession>W9S152</accession>
<dbReference type="InterPro" id="IPR018490">
    <property type="entry name" value="cNMP-bd_dom_sf"/>
</dbReference>